<feature type="domain" description="Siphovirus-type tail component RIFT-related" evidence="1">
    <location>
        <begin position="27"/>
        <end position="111"/>
    </location>
</feature>
<evidence type="ECO:0000313" key="3">
    <source>
        <dbReference type="Proteomes" id="UP001199642"/>
    </source>
</evidence>
<sequence>MSFTFGTFNSDSLGLIATLRDLPSLGGLRLETLEAPGTDGLFFGGATVSSARYVFDVVIQGTTPQDAHGKRDALILALDPKRGERDLTFDAASGWRWTAIPSAPVEWERLTWSPRLYQLRGDVTFEALSGYGRLVDDEAWEYSSAGSRTVSRQKGNTVSYPTVEIQGTLSATQTVTVTVGNVPVRVSGPLTAAQVLRLDWDRFDFGRWQGATKVASVVRSMSTLDRPEMWPNTTTTFAVATTGTVTKARLRANSRRQ</sequence>
<keyword evidence="3" id="KW-1185">Reference proteome</keyword>
<dbReference type="InterPro" id="IPR008841">
    <property type="entry name" value="Siphovirus-type_tail_N"/>
</dbReference>
<evidence type="ECO:0000313" key="2">
    <source>
        <dbReference type="EMBL" id="UGS26319.1"/>
    </source>
</evidence>
<reference evidence="2 3" key="1">
    <citation type="submission" date="2023-01" db="EMBL/GenBank/DDBJ databases">
        <title>Characterization of estradiol degrading bacteria Microbacterium sp. MZT7 and reveal degrading genes through genome analysis.</title>
        <authorList>
            <person name="Hao P."/>
            <person name="Gao Y."/>
        </authorList>
    </citation>
    <scope>NUCLEOTIDE SEQUENCE [LARGE SCALE GENOMIC DNA]</scope>
    <source>
        <strain evidence="2 3">MZT7</strain>
    </source>
</reference>
<evidence type="ECO:0000259" key="1">
    <source>
        <dbReference type="Pfam" id="PF05709"/>
    </source>
</evidence>
<dbReference type="Proteomes" id="UP001199642">
    <property type="component" value="Chromosome"/>
</dbReference>
<dbReference type="Pfam" id="PF05709">
    <property type="entry name" value="Sipho_tail"/>
    <property type="match status" value="1"/>
</dbReference>
<gene>
    <name evidence="2" type="ORF">K8F61_17085</name>
</gene>
<protein>
    <submittedName>
        <fullName evidence="2">Phage tail family protein</fullName>
    </submittedName>
</protein>
<dbReference type="RefSeq" id="WP_231820027.1">
    <property type="nucleotide sequence ID" value="NZ_CP082781.1"/>
</dbReference>
<organism evidence="2 3">
    <name type="scientific">Microbacterium resistens</name>
    <dbReference type="NCBI Taxonomy" id="156977"/>
    <lineage>
        <taxon>Bacteria</taxon>
        <taxon>Bacillati</taxon>
        <taxon>Actinomycetota</taxon>
        <taxon>Actinomycetes</taxon>
        <taxon>Micrococcales</taxon>
        <taxon>Microbacteriaceae</taxon>
        <taxon>Microbacterium</taxon>
    </lineage>
</organism>
<accession>A0ABY3RQI3</accession>
<dbReference type="EMBL" id="CP082781">
    <property type="protein sequence ID" value="UGS26319.1"/>
    <property type="molecule type" value="Genomic_DNA"/>
</dbReference>
<name>A0ABY3RQI3_9MICO</name>
<proteinExistence type="predicted"/>